<sequence>MNETVQVPLRMANGPDCKIRLTAPVPGPTQIGKLDPEFLTQPKPSSQYRRWNETEAENIAVKGGKIKCPWVWQTLPRVLLLRRWD</sequence>
<proteinExistence type="predicted"/>
<organism evidence="1 2">
    <name type="scientific">Batillaria attramentaria</name>
    <dbReference type="NCBI Taxonomy" id="370345"/>
    <lineage>
        <taxon>Eukaryota</taxon>
        <taxon>Metazoa</taxon>
        <taxon>Spiralia</taxon>
        <taxon>Lophotrochozoa</taxon>
        <taxon>Mollusca</taxon>
        <taxon>Gastropoda</taxon>
        <taxon>Caenogastropoda</taxon>
        <taxon>Sorbeoconcha</taxon>
        <taxon>Cerithioidea</taxon>
        <taxon>Batillariidae</taxon>
        <taxon>Batillaria</taxon>
    </lineage>
</organism>
<gene>
    <name evidence="1" type="ORF">BaRGS_00010536</name>
</gene>
<keyword evidence="2" id="KW-1185">Reference proteome</keyword>
<comment type="caution">
    <text evidence="1">The sequence shown here is derived from an EMBL/GenBank/DDBJ whole genome shotgun (WGS) entry which is preliminary data.</text>
</comment>
<dbReference type="AlphaFoldDB" id="A0ABD0LFY7"/>
<evidence type="ECO:0000313" key="2">
    <source>
        <dbReference type="Proteomes" id="UP001519460"/>
    </source>
</evidence>
<reference evidence="1 2" key="1">
    <citation type="journal article" date="2023" name="Sci. Data">
        <title>Genome assembly of the Korean intertidal mud-creeper Batillaria attramentaria.</title>
        <authorList>
            <person name="Patra A.K."/>
            <person name="Ho P.T."/>
            <person name="Jun S."/>
            <person name="Lee S.J."/>
            <person name="Kim Y."/>
            <person name="Won Y.J."/>
        </authorList>
    </citation>
    <scope>NUCLEOTIDE SEQUENCE [LARGE SCALE GENOMIC DNA]</scope>
    <source>
        <strain evidence="1">Wonlab-2016</strain>
    </source>
</reference>
<name>A0ABD0LFY7_9CAEN</name>
<evidence type="ECO:0000313" key="1">
    <source>
        <dbReference type="EMBL" id="KAK7498276.1"/>
    </source>
</evidence>
<protein>
    <submittedName>
        <fullName evidence="1">Uncharacterized protein</fullName>
    </submittedName>
</protein>
<dbReference type="Proteomes" id="UP001519460">
    <property type="component" value="Unassembled WGS sequence"/>
</dbReference>
<dbReference type="EMBL" id="JACVVK020000052">
    <property type="protein sequence ID" value="KAK7498276.1"/>
    <property type="molecule type" value="Genomic_DNA"/>
</dbReference>
<accession>A0ABD0LFY7</accession>